<organism evidence="12 13">
    <name type="scientific">Propioniciclava flava</name>
    <dbReference type="NCBI Taxonomy" id="2072026"/>
    <lineage>
        <taxon>Bacteria</taxon>
        <taxon>Bacillati</taxon>
        <taxon>Actinomycetota</taxon>
        <taxon>Actinomycetes</taxon>
        <taxon>Propionibacteriales</taxon>
        <taxon>Propionibacteriaceae</taxon>
        <taxon>Propioniciclava</taxon>
    </lineage>
</organism>
<comment type="catalytic activity">
    <reaction evidence="1 6">
        <text>Hydrolysis of terminal non-reducing beta-D-galactose residues in beta-D-galactosides.</text>
        <dbReference type="EC" id="3.2.1.23"/>
    </reaction>
</comment>
<feature type="domain" description="Beta-galactosidase trimerisation" evidence="10">
    <location>
        <begin position="399"/>
        <end position="603"/>
    </location>
</feature>
<reference evidence="12 13" key="1">
    <citation type="submission" date="2018-01" db="EMBL/GenBank/DDBJ databases">
        <title>Lactibacter flavus gen. nov., sp. nov., a novel bacterium of the family Propionibacteriaceae isolated from raw milk and dairy products.</title>
        <authorList>
            <person name="Wenning M."/>
            <person name="Breitenwieser F."/>
            <person name="Huptas C."/>
            <person name="von Neubeck M."/>
            <person name="Busse H.-J."/>
            <person name="Scherer S."/>
        </authorList>
    </citation>
    <scope>NUCLEOTIDE SEQUENCE [LARGE SCALE GENOMIC DNA]</scope>
    <source>
        <strain evidence="12 13">VG341</strain>
    </source>
</reference>
<evidence type="ECO:0000256" key="7">
    <source>
        <dbReference type="PIRSR" id="PIRSR001084-1"/>
    </source>
</evidence>
<evidence type="ECO:0000256" key="2">
    <source>
        <dbReference type="ARBA" id="ARBA00005940"/>
    </source>
</evidence>
<evidence type="ECO:0000256" key="5">
    <source>
        <dbReference type="ARBA" id="ARBA00023295"/>
    </source>
</evidence>
<dbReference type="InterPro" id="IPR003476">
    <property type="entry name" value="Glyco_hydro_42"/>
</dbReference>
<dbReference type="Gene3D" id="3.40.50.880">
    <property type="match status" value="1"/>
</dbReference>
<evidence type="ECO:0000256" key="4">
    <source>
        <dbReference type="ARBA" id="ARBA00022801"/>
    </source>
</evidence>
<evidence type="ECO:0000313" key="12">
    <source>
        <dbReference type="EMBL" id="RXW33104.1"/>
    </source>
</evidence>
<dbReference type="SUPFAM" id="SSF51445">
    <property type="entry name" value="(Trans)glycosidases"/>
    <property type="match status" value="1"/>
</dbReference>
<sequence>MRAWNDEVDGLAYGGDYNPEQWPREVWDEDITLMQEAGVNLVSLGIFSWASIEPREGEFHWEWLDEIVDKLHAGGIGICLATATASPPPWLTRKHPEILPQREDGTVLNQGARQSYAISSPVYRRYATVMASRMAQRYASHPAVRLWHIDNEIGCHVPQDYSDNAIPAFRAWLTQRYGTIEALNEAWGAAFWSQRYGRFDDVLPPRSAPTYANPTQQLDFMRFNSDAGLSYYSALAAAVHAVDASIPATTNFMCSAGSKGVDYFAWGPHMSVVSNDHYTRAHDPERHIELAFSADLTRGTAQGEPWLLMEHSSSAVNWQHVNRAKDPGEMVRNSLAHVARGADGALFFQWRASRAGAEKFHSALVPHAGTDSLVWRSTVELGRCLRALAPVKGSRLVSRAALVFDYSAWWGLELDSHPNNTLSYPDLVLDWYKALWYEGIAVDIVAPDADLSGYSLVVAPNLYITAPNAAAHLAGVAERGGVLATTWLSGIVDADDHIILGGYPGAFRDVLGIRVEEFHPLQAGESHAVRLWDEPTTASTWTERLDLRGAQAHGVLEDGVLTGTPVVTEHTLESGGHAWYVAADLPVDAKRALVRAWADQAGIVPVVVAPEGVEAVVRHGEGADFMFLLNHTADSVTLEVTGTDLLSGHDADGSLTLPAGAVAVLRTPADAQPSDERD</sequence>
<dbReference type="InterPro" id="IPR013738">
    <property type="entry name" value="Beta_galactosidase_Trimer"/>
</dbReference>
<dbReference type="Gene3D" id="2.60.40.1180">
    <property type="entry name" value="Golgi alpha-mannosidase II"/>
    <property type="match status" value="1"/>
</dbReference>
<proteinExistence type="inferred from homology"/>
<dbReference type="AlphaFoldDB" id="A0A4Q2EKS7"/>
<dbReference type="CDD" id="cd03143">
    <property type="entry name" value="A4_beta-galactosidase_middle_domain"/>
    <property type="match status" value="1"/>
</dbReference>
<dbReference type="PIRSF" id="PIRSF001084">
    <property type="entry name" value="B-galactosidase"/>
    <property type="match status" value="1"/>
</dbReference>
<dbReference type="GO" id="GO:0004565">
    <property type="term" value="F:beta-galactosidase activity"/>
    <property type="evidence" value="ECO:0007669"/>
    <property type="project" value="UniProtKB-EC"/>
</dbReference>
<feature type="domain" description="Glycoside hydrolase family 42 N-terminal" evidence="9">
    <location>
        <begin position="16"/>
        <end position="387"/>
    </location>
</feature>
<feature type="binding site" evidence="8">
    <location>
        <position position="318"/>
    </location>
    <ligand>
        <name>substrate</name>
    </ligand>
</feature>
<feature type="binding site" evidence="8">
    <location>
        <position position="151"/>
    </location>
    <ligand>
        <name>substrate</name>
    </ligand>
</feature>
<dbReference type="Pfam" id="PF08533">
    <property type="entry name" value="Glyco_hydro_42C"/>
    <property type="match status" value="1"/>
</dbReference>
<name>A0A4Q2EKS7_9ACTN</name>
<feature type="active site" description="Nucleophile" evidence="7">
    <location>
        <position position="310"/>
    </location>
</feature>
<keyword evidence="4 6" id="KW-0378">Hydrolase</keyword>
<dbReference type="Pfam" id="PF08532">
    <property type="entry name" value="Glyco_hydro_42M"/>
    <property type="match status" value="1"/>
</dbReference>
<dbReference type="GO" id="GO:0006012">
    <property type="term" value="P:galactose metabolic process"/>
    <property type="evidence" value="ECO:0007669"/>
    <property type="project" value="InterPro"/>
</dbReference>
<evidence type="ECO:0000256" key="6">
    <source>
        <dbReference type="PIRNR" id="PIRNR001084"/>
    </source>
</evidence>
<protein>
    <recommendedName>
        <fullName evidence="3 6">Beta-galactosidase</fullName>
        <shortName evidence="6">Beta-gal</shortName>
        <ecNumber evidence="3 6">3.2.1.23</ecNumber>
    </recommendedName>
</protein>
<feature type="active site" description="Proton donor" evidence="7">
    <location>
        <position position="152"/>
    </location>
</feature>
<accession>A0A4Q2EKS7</accession>
<dbReference type="InterPro" id="IPR017853">
    <property type="entry name" value="GH"/>
</dbReference>
<dbReference type="InterPro" id="IPR029062">
    <property type="entry name" value="Class_I_gatase-like"/>
</dbReference>
<dbReference type="EMBL" id="PPCV01000002">
    <property type="protein sequence ID" value="RXW33104.1"/>
    <property type="molecule type" value="Genomic_DNA"/>
</dbReference>
<dbReference type="Pfam" id="PF02449">
    <property type="entry name" value="Glyco_hydro_42"/>
    <property type="match status" value="1"/>
</dbReference>
<evidence type="ECO:0000259" key="11">
    <source>
        <dbReference type="Pfam" id="PF08533"/>
    </source>
</evidence>
<dbReference type="GO" id="GO:0009341">
    <property type="term" value="C:beta-galactosidase complex"/>
    <property type="evidence" value="ECO:0007669"/>
    <property type="project" value="InterPro"/>
</dbReference>
<evidence type="ECO:0000256" key="3">
    <source>
        <dbReference type="ARBA" id="ARBA00012756"/>
    </source>
</evidence>
<dbReference type="InterPro" id="IPR013739">
    <property type="entry name" value="Beta_galactosidase_C"/>
</dbReference>
<evidence type="ECO:0000313" key="13">
    <source>
        <dbReference type="Proteomes" id="UP000290624"/>
    </source>
</evidence>
<evidence type="ECO:0000259" key="10">
    <source>
        <dbReference type="Pfam" id="PF08532"/>
    </source>
</evidence>
<dbReference type="PANTHER" id="PTHR36447">
    <property type="entry name" value="BETA-GALACTOSIDASE GANA"/>
    <property type="match status" value="1"/>
</dbReference>
<dbReference type="Gene3D" id="3.20.20.80">
    <property type="entry name" value="Glycosidases"/>
    <property type="match status" value="1"/>
</dbReference>
<comment type="caution">
    <text evidence="12">The sequence shown here is derived from an EMBL/GenBank/DDBJ whole genome shotgun (WGS) entry which is preliminary data.</text>
</comment>
<feature type="binding site" evidence="8">
    <location>
        <position position="113"/>
    </location>
    <ligand>
        <name>substrate</name>
    </ligand>
</feature>
<dbReference type="InterPro" id="IPR013529">
    <property type="entry name" value="Glyco_hydro_42_N"/>
</dbReference>
<keyword evidence="5 6" id="KW-0326">Glycosidase</keyword>
<keyword evidence="13" id="KW-1185">Reference proteome</keyword>
<dbReference type="OrthoDB" id="9800974at2"/>
<dbReference type="InterPro" id="IPR013780">
    <property type="entry name" value="Glyco_hydro_b"/>
</dbReference>
<dbReference type="RefSeq" id="WP_129458006.1">
    <property type="nucleotide sequence ID" value="NZ_PPCV01000002.1"/>
</dbReference>
<comment type="similarity">
    <text evidence="2 6">Belongs to the glycosyl hydrolase 42 family.</text>
</comment>
<evidence type="ECO:0000256" key="8">
    <source>
        <dbReference type="PIRSR" id="PIRSR001084-2"/>
    </source>
</evidence>
<gene>
    <name evidence="12" type="ORF">C1706_04440</name>
</gene>
<evidence type="ECO:0000256" key="1">
    <source>
        <dbReference type="ARBA" id="ARBA00001412"/>
    </source>
</evidence>
<dbReference type="EC" id="3.2.1.23" evidence="3 6"/>
<dbReference type="PANTHER" id="PTHR36447:SF1">
    <property type="entry name" value="BETA-GALACTOSIDASE GANA"/>
    <property type="match status" value="1"/>
</dbReference>
<evidence type="ECO:0000259" key="9">
    <source>
        <dbReference type="Pfam" id="PF02449"/>
    </source>
</evidence>
<dbReference type="Proteomes" id="UP000290624">
    <property type="component" value="Unassembled WGS sequence"/>
</dbReference>
<dbReference type="SUPFAM" id="SSF52317">
    <property type="entry name" value="Class I glutamine amidotransferase-like"/>
    <property type="match status" value="1"/>
</dbReference>
<feature type="domain" description="Beta-galactosidase C-terminal" evidence="11">
    <location>
        <begin position="612"/>
        <end position="666"/>
    </location>
</feature>